<dbReference type="KEGG" id="sufl:FIL70_14010"/>
<name>A0A5B8CGW7_SPHSA</name>
<dbReference type="InterPro" id="IPR050707">
    <property type="entry name" value="HTH_MetabolicPath_Reg"/>
</dbReference>
<dbReference type="InterPro" id="IPR036390">
    <property type="entry name" value="WH_DNA-bd_sf"/>
</dbReference>
<dbReference type="GO" id="GO:0003677">
    <property type="term" value="F:DNA binding"/>
    <property type="evidence" value="ECO:0007669"/>
    <property type="project" value="UniProtKB-KW"/>
</dbReference>
<proteinExistence type="predicted"/>
<organism evidence="6 7">
    <name type="scientific">Sphingobium fuliginis ATCC 27551</name>
    <dbReference type="NCBI Taxonomy" id="1208342"/>
    <lineage>
        <taxon>Bacteria</taxon>
        <taxon>Pseudomonadati</taxon>
        <taxon>Pseudomonadota</taxon>
        <taxon>Alphaproteobacteria</taxon>
        <taxon>Sphingomonadales</taxon>
        <taxon>Sphingomonadaceae</taxon>
        <taxon>Sphingobium</taxon>
    </lineage>
</organism>
<dbReference type="InterPro" id="IPR014757">
    <property type="entry name" value="Tscrpt_reg_IclR_C"/>
</dbReference>
<dbReference type="PANTHER" id="PTHR30136">
    <property type="entry name" value="HELIX-TURN-HELIX TRANSCRIPTIONAL REGULATOR, ICLR FAMILY"/>
    <property type="match status" value="1"/>
</dbReference>
<evidence type="ECO:0000256" key="1">
    <source>
        <dbReference type="ARBA" id="ARBA00023015"/>
    </source>
</evidence>
<dbReference type="PROSITE" id="PS51077">
    <property type="entry name" value="HTH_ICLR"/>
    <property type="match status" value="1"/>
</dbReference>
<protein>
    <submittedName>
        <fullName evidence="6">Helix-turn-helix domain-containing protein</fullName>
    </submittedName>
</protein>
<dbReference type="EMBL" id="CP041016">
    <property type="protein sequence ID" value="QDC38175.1"/>
    <property type="molecule type" value="Genomic_DNA"/>
</dbReference>
<feature type="domain" description="IclR-ED" evidence="5">
    <location>
        <begin position="105"/>
        <end position="288"/>
    </location>
</feature>
<dbReference type="SUPFAM" id="SSF46785">
    <property type="entry name" value="Winged helix' DNA-binding domain"/>
    <property type="match status" value="1"/>
</dbReference>
<dbReference type="Gene3D" id="1.10.10.10">
    <property type="entry name" value="Winged helix-like DNA-binding domain superfamily/Winged helix DNA-binding domain"/>
    <property type="match status" value="1"/>
</dbReference>
<gene>
    <name evidence="6" type="ORF">FIL70_14010</name>
</gene>
<feature type="domain" description="HTH iclR-type" evidence="4">
    <location>
        <begin position="43"/>
        <end position="104"/>
    </location>
</feature>
<dbReference type="Pfam" id="PF01042">
    <property type="entry name" value="Ribonuc_L-PSP"/>
    <property type="match status" value="1"/>
</dbReference>
<dbReference type="SMART" id="SM00346">
    <property type="entry name" value="HTH_ICLR"/>
    <property type="match status" value="1"/>
</dbReference>
<evidence type="ECO:0000313" key="6">
    <source>
        <dbReference type="EMBL" id="QDC38175.1"/>
    </source>
</evidence>
<evidence type="ECO:0000256" key="2">
    <source>
        <dbReference type="ARBA" id="ARBA00023125"/>
    </source>
</evidence>
<dbReference type="GO" id="GO:0003700">
    <property type="term" value="F:DNA-binding transcription factor activity"/>
    <property type="evidence" value="ECO:0007669"/>
    <property type="project" value="TreeGrafter"/>
</dbReference>
<dbReference type="Proteomes" id="UP000311469">
    <property type="component" value="Chromosome cSF1"/>
</dbReference>
<evidence type="ECO:0000256" key="3">
    <source>
        <dbReference type="ARBA" id="ARBA00023163"/>
    </source>
</evidence>
<dbReference type="SUPFAM" id="SSF55781">
    <property type="entry name" value="GAF domain-like"/>
    <property type="match status" value="1"/>
</dbReference>
<evidence type="ECO:0000313" key="7">
    <source>
        <dbReference type="Proteomes" id="UP000311469"/>
    </source>
</evidence>
<dbReference type="SUPFAM" id="SSF55298">
    <property type="entry name" value="YjgF-like"/>
    <property type="match status" value="1"/>
</dbReference>
<dbReference type="Pfam" id="PF09339">
    <property type="entry name" value="HTH_IclR"/>
    <property type="match status" value="1"/>
</dbReference>
<evidence type="ECO:0000259" key="4">
    <source>
        <dbReference type="PROSITE" id="PS51077"/>
    </source>
</evidence>
<dbReference type="Gene3D" id="3.30.450.40">
    <property type="match status" value="1"/>
</dbReference>
<sequence>MASVQEGFPCGRKLLAGVSRPGWRLGFGLGEVFIRGPVLTPKNNSVTRAFAILRAIAGAGRDLSATEVARAVGSNMATVHRFLLTLEGEGAVARGRKGGFHLGPALADLGARVEGDVLLVNAAHPHLEALADEFREAVHCVARSGNQAINAAVARPDRSLVISHPVGEPFPLHCTSAGKLFIASMSESHRASFLANAELRRYTPGTIVDPGQLMAELGRIAKQGYAVDNEEWEEGLRSIALPLHNMRGQVVAAIALSAPSSRLGDEQLAKARSAIAGSVTQIERSLSIESRVFPSRAKPRGNFPHLKRVADFLFISGTSARRPDDSFEGATVGEDGKVVIDIERQARFIFDAIRDMLATAGASLADIVDIQVHLLDMADYETFNRVYADYFGFEGPARNTVAVKELPHPHQGIMITAIAFKPGSHIAPDE</sequence>
<dbReference type="Gene3D" id="3.30.1330.40">
    <property type="entry name" value="RutC-like"/>
    <property type="match status" value="1"/>
</dbReference>
<dbReference type="InterPro" id="IPR036388">
    <property type="entry name" value="WH-like_DNA-bd_sf"/>
</dbReference>
<dbReference type="Pfam" id="PF01614">
    <property type="entry name" value="IclR_C"/>
    <property type="match status" value="1"/>
</dbReference>
<accession>A0A5B8CGW7</accession>
<dbReference type="InterPro" id="IPR006175">
    <property type="entry name" value="YjgF/YER057c/UK114"/>
</dbReference>
<keyword evidence="3" id="KW-0804">Transcription</keyword>
<reference evidence="6 7" key="1">
    <citation type="submission" date="2019-06" db="EMBL/GenBank/DDBJ databases">
        <title>Genome organization and adaptive potential of archetypical organophosphate degarding Sphingobium fuliginis ATCC 27551.</title>
        <authorList>
            <person name="Sarwar A."/>
            <person name="Parthasarathy S."/>
            <person name="Singh C."/>
            <person name="Siddavattam D."/>
        </authorList>
    </citation>
    <scope>NUCLEOTIDE SEQUENCE [LARGE SCALE GENOMIC DNA]</scope>
    <source>
        <strain evidence="6 7">ATCC 27551</strain>
    </source>
</reference>
<keyword evidence="2" id="KW-0238">DNA-binding</keyword>
<keyword evidence="1" id="KW-0805">Transcription regulation</keyword>
<evidence type="ECO:0000259" key="5">
    <source>
        <dbReference type="PROSITE" id="PS51078"/>
    </source>
</evidence>
<dbReference type="PROSITE" id="PS51078">
    <property type="entry name" value="ICLR_ED"/>
    <property type="match status" value="1"/>
</dbReference>
<dbReference type="AlphaFoldDB" id="A0A5B8CGW7"/>
<dbReference type="CDD" id="cd00448">
    <property type="entry name" value="YjgF_YER057c_UK114_family"/>
    <property type="match status" value="1"/>
</dbReference>
<dbReference type="InterPro" id="IPR035959">
    <property type="entry name" value="RutC-like_sf"/>
</dbReference>
<dbReference type="PANTHER" id="PTHR30136:SF35">
    <property type="entry name" value="HTH-TYPE TRANSCRIPTIONAL REGULATOR RV1719"/>
    <property type="match status" value="1"/>
</dbReference>
<dbReference type="InterPro" id="IPR005471">
    <property type="entry name" value="Tscrpt_reg_IclR_N"/>
</dbReference>
<dbReference type="InterPro" id="IPR029016">
    <property type="entry name" value="GAF-like_dom_sf"/>
</dbReference>
<dbReference type="GO" id="GO:0045892">
    <property type="term" value="P:negative regulation of DNA-templated transcription"/>
    <property type="evidence" value="ECO:0007669"/>
    <property type="project" value="TreeGrafter"/>
</dbReference>